<evidence type="ECO:0000256" key="2">
    <source>
        <dbReference type="ARBA" id="ARBA00008448"/>
    </source>
</evidence>
<organism evidence="14 15">
    <name type="scientific">Callorhinchus milii</name>
    <name type="common">Ghost shark</name>
    <dbReference type="NCBI Taxonomy" id="7868"/>
    <lineage>
        <taxon>Eukaryota</taxon>
        <taxon>Metazoa</taxon>
        <taxon>Chordata</taxon>
        <taxon>Craniata</taxon>
        <taxon>Vertebrata</taxon>
        <taxon>Chondrichthyes</taxon>
        <taxon>Holocephali</taxon>
        <taxon>Chimaeriformes</taxon>
        <taxon>Callorhinchidae</taxon>
        <taxon>Callorhinchus</taxon>
    </lineage>
</organism>
<dbReference type="Ensembl" id="ENSCMIT00000026416.1">
    <property type="protein sequence ID" value="ENSCMIP00000025989.1"/>
    <property type="gene ID" value="ENSCMIG00000011405.1"/>
</dbReference>
<feature type="compositionally biased region" description="Gly residues" evidence="12">
    <location>
        <begin position="1"/>
        <end position="30"/>
    </location>
</feature>
<evidence type="ECO:0000256" key="10">
    <source>
        <dbReference type="ARBA" id="ARBA00023242"/>
    </source>
</evidence>
<keyword evidence="7 11" id="KW-0863">Zinc-finger</keyword>
<proteinExistence type="inferred from homology"/>
<evidence type="ECO:0000256" key="9">
    <source>
        <dbReference type="ARBA" id="ARBA00022884"/>
    </source>
</evidence>
<evidence type="ECO:0000313" key="14">
    <source>
        <dbReference type="Ensembl" id="ENSCMIP00000025989.1"/>
    </source>
</evidence>
<dbReference type="Proteomes" id="UP000314986">
    <property type="component" value="Unassembled WGS sequence"/>
</dbReference>
<keyword evidence="8" id="KW-0862">Zinc</keyword>
<evidence type="ECO:0000256" key="4">
    <source>
        <dbReference type="ARBA" id="ARBA00022553"/>
    </source>
</evidence>
<dbReference type="InterPro" id="IPR036443">
    <property type="entry name" value="Znf_RanBP2_sf"/>
</dbReference>
<dbReference type="InterPro" id="IPR034870">
    <property type="entry name" value="TET_fam"/>
</dbReference>
<evidence type="ECO:0000256" key="7">
    <source>
        <dbReference type="ARBA" id="ARBA00022771"/>
    </source>
</evidence>
<dbReference type="PROSITE" id="PS50199">
    <property type="entry name" value="ZF_RANBP2_2"/>
    <property type="match status" value="1"/>
</dbReference>
<keyword evidence="15" id="KW-1185">Reference proteome</keyword>
<feature type="region of interest" description="Disordered" evidence="12">
    <location>
        <begin position="1"/>
        <end position="46"/>
    </location>
</feature>
<dbReference type="Gene3D" id="4.10.1060.10">
    <property type="entry name" value="Zinc finger, RanBP2-type"/>
    <property type="match status" value="1"/>
</dbReference>
<dbReference type="STRING" id="7868.ENSCMIP00000025989"/>
<keyword evidence="10" id="KW-0539">Nucleus</keyword>
<keyword evidence="3" id="KW-0488">Methylation</keyword>
<evidence type="ECO:0000259" key="13">
    <source>
        <dbReference type="PROSITE" id="PS50199"/>
    </source>
</evidence>
<dbReference type="AlphaFoldDB" id="A0A4W3I7H7"/>
<dbReference type="Pfam" id="PF00641">
    <property type="entry name" value="Zn_ribbon_RanBP"/>
    <property type="match status" value="1"/>
</dbReference>
<dbReference type="PROSITE" id="PS01358">
    <property type="entry name" value="ZF_RANBP2_1"/>
    <property type="match status" value="1"/>
</dbReference>
<reference evidence="15" key="2">
    <citation type="journal article" date="2007" name="PLoS Biol.">
        <title>Survey sequencing and comparative analysis of the elephant shark (Callorhinchus milii) genome.</title>
        <authorList>
            <person name="Venkatesh B."/>
            <person name="Kirkness E.F."/>
            <person name="Loh Y.H."/>
            <person name="Halpern A.L."/>
            <person name="Lee A.P."/>
            <person name="Johnson J."/>
            <person name="Dandona N."/>
            <person name="Viswanathan L.D."/>
            <person name="Tay A."/>
            <person name="Venter J.C."/>
            <person name="Strausberg R.L."/>
            <person name="Brenner S."/>
        </authorList>
    </citation>
    <scope>NUCLEOTIDE SEQUENCE [LARGE SCALE GENOMIC DNA]</scope>
</reference>
<evidence type="ECO:0000256" key="1">
    <source>
        <dbReference type="ARBA" id="ARBA00004123"/>
    </source>
</evidence>
<dbReference type="GO" id="GO:0006355">
    <property type="term" value="P:regulation of DNA-templated transcription"/>
    <property type="evidence" value="ECO:0007669"/>
    <property type="project" value="InterPro"/>
</dbReference>
<reference evidence="15" key="3">
    <citation type="journal article" date="2014" name="Nature">
        <title>Elephant shark genome provides unique insights into gnathostome evolution.</title>
        <authorList>
            <consortium name="International Elephant Shark Genome Sequencing Consortium"/>
            <person name="Venkatesh B."/>
            <person name="Lee A.P."/>
            <person name="Ravi V."/>
            <person name="Maurya A.K."/>
            <person name="Lian M.M."/>
            <person name="Swann J.B."/>
            <person name="Ohta Y."/>
            <person name="Flajnik M.F."/>
            <person name="Sutoh Y."/>
            <person name="Kasahara M."/>
            <person name="Hoon S."/>
            <person name="Gangu V."/>
            <person name="Roy S.W."/>
            <person name="Irimia M."/>
            <person name="Korzh V."/>
            <person name="Kondrychyn I."/>
            <person name="Lim Z.W."/>
            <person name="Tay B.H."/>
            <person name="Tohari S."/>
            <person name="Kong K.W."/>
            <person name="Ho S."/>
            <person name="Lorente-Galdos B."/>
            <person name="Quilez J."/>
            <person name="Marques-Bonet T."/>
            <person name="Raney B.J."/>
            <person name="Ingham P.W."/>
            <person name="Tay A."/>
            <person name="Hillier L.W."/>
            <person name="Minx P."/>
            <person name="Boehm T."/>
            <person name="Wilson R.K."/>
            <person name="Brenner S."/>
            <person name="Warren W.C."/>
        </authorList>
    </citation>
    <scope>NUCLEOTIDE SEQUENCE [LARGE SCALE GENOMIC DNA]</scope>
</reference>
<dbReference type="GO" id="GO:0008270">
    <property type="term" value="F:zinc ion binding"/>
    <property type="evidence" value="ECO:0007669"/>
    <property type="project" value="UniProtKB-KW"/>
</dbReference>
<evidence type="ECO:0000256" key="3">
    <source>
        <dbReference type="ARBA" id="ARBA00022481"/>
    </source>
</evidence>
<comment type="subcellular location">
    <subcellularLocation>
        <location evidence="1">Nucleus</location>
    </subcellularLocation>
</comment>
<dbReference type="GeneTree" id="ENSGT00940000157290"/>
<evidence type="ECO:0000256" key="6">
    <source>
        <dbReference type="ARBA" id="ARBA00022737"/>
    </source>
</evidence>
<evidence type="ECO:0000313" key="15">
    <source>
        <dbReference type="Proteomes" id="UP000314986"/>
    </source>
</evidence>
<comment type="similarity">
    <text evidence="2">Belongs to the RRM TET family.</text>
</comment>
<feature type="domain" description="RanBP2-type" evidence="13">
    <location>
        <begin position="36"/>
        <end position="67"/>
    </location>
</feature>
<evidence type="ECO:0000256" key="11">
    <source>
        <dbReference type="PROSITE-ProRule" id="PRU00322"/>
    </source>
</evidence>
<evidence type="ECO:0000256" key="5">
    <source>
        <dbReference type="ARBA" id="ARBA00022723"/>
    </source>
</evidence>
<keyword evidence="4" id="KW-0597">Phosphoprotein</keyword>
<reference evidence="14" key="4">
    <citation type="submission" date="2025-08" db="UniProtKB">
        <authorList>
            <consortium name="Ensembl"/>
        </authorList>
    </citation>
    <scope>IDENTIFICATION</scope>
</reference>
<dbReference type="PANTHER" id="PTHR23238">
    <property type="entry name" value="RNA BINDING PROTEIN"/>
    <property type="match status" value="1"/>
</dbReference>
<keyword evidence="5" id="KW-0479">Metal-binding</keyword>
<sequence>MGRGGSGGSGGGGGGGFGSRGGPRGRGGPSGNTQQRAGDWRCPNPACGNSNFAWRTECNQCKAPKPDGPLPPPFPPGQ</sequence>
<accession>A0A4W3I7H7</accession>
<keyword evidence="9" id="KW-0694">RNA-binding</keyword>
<dbReference type="GO" id="GO:0005634">
    <property type="term" value="C:nucleus"/>
    <property type="evidence" value="ECO:0007669"/>
    <property type="project" value="UniProtKB-SubCell"/>
</dbReference>
<evidence type="ECO:0000256" key="12">
    <source>
        <dbReference type="SAM" id="MobiDB-lite"/>
    </source>
</evidence>
<protein>
    <recommendedName>
        <fullName evidence="13">RanBP2-type domain-containing protein</fullName>
    </recommendedName>
</protein>
<dbReference type="FunFam" id="4.10.1060.10:FF:000002">
    <property type="entry name" value="RNA-binding protein EWS isoform 1"/>
    <property type="match status" value="1"/>
</dbReference>
<name>A0A4W3I7H7_CALMI</name>
<reference evidence="15" key="1">
    <citation type="journal article" date="2006" name="Science">
        <title>Ancient noncoding elements conserved in the human genome.</title>
        <authorList>
            <person name="Venkatesh B."/>
            <person name="Kirkness E.F."/>
            <person name="Loh Y.H."/>
            <person name="Halpern A.L."/>
            <person name="Lee A.P."/>
            <person name="Johnson J."/>
            <person name="Dandona N."/>
            <person name="Viswanathan L.D."/>
            <person name="Tay A."/>
            <person name="Venter J.C."/>
            <person name="Strausberg R.L."/>
            <person name="Brenner S."/>
        </authorList>
    </citation>
    <scope>NUCLEOTIDE SEQUENCE [LARGE SCALE GENOMIC DNA]</scope>
</reference>
<reference evidence="14" key="5">
    <citation type="submission" date="2025-09" db="UniProtKB">
        <authorList>
            <consortium name="Ensembl"/>
        </authorList>
    </citation>
    <scope>IDENTIFICATION</scope>
</reference>
<dbReference type="SMART" id="SM00547">
    <property type="entry name" value="ZnF_RBZ"/>
    <property type="match status" value="1"/>
</dbReference>
<dbReference type="InParanoid" id="A0A4W3I7H7"/>
<dbReference type="SUPFAM" id="SSF90209">
    <property type="entry name" value="Ran binding protein zinc finger-like"/>
    <property type="match status" value="1"/>
</dbReference>
<evidence type="ECO:0000256" key="8">
    <source>
        <dbReference type="ARBA" id="ARBA00022833"/>
    </source>
</evidence>
<dbReference type="InterPro" id="IPR001876">
    <property type="entry name" value="Znf_RanBP2"/>
</dbReference>
<keyword evidence="6" id="KW-0677">Repeat</keyword>
<dbReference type="GO" id="GO:0003723">
    <property type="term" value="F:RNA binding"/>
    <property type="evidence" value="ECO:0007669"/>
    <property type="project" value="UniProtKB-KW"/>
</dbReference>